<dbReference type="InterPro" id="IPR000873">
    <property type="entry name" value="AMP-dep_synth/lig_dom"/>
</dbReference>
<dbReference type="EMBL" id="CP033604">
    <property type="protein sequence ID" value="AYV37103.1"/>
    <property type="molecule type" value="Genomic_DNA"/>
</dbReference>
<dbReference type="GO" id="GO:0004467">
    <property type="term" value="F:long-chain fatty acid-CoA ligase activity"/>
    <property type="evidence" value="ECO:0007669"/>
    <property type="project" value="UniProtKB-EC"/>
</dbReference>
<dbReference type="GeneID" id="60844150"/>
<dbReference type="InterPro" id="IPR020845">
    <property type="entry name" value="AMP-binding_CS"/>
</dbReference>
<feature type="domain" description="AMP-dependent synthetase/ligase" evidence="4">
    <location>
        <begin position="19"/>
        <end position="390"/>
    </location>
</feature>
<comment type="catalytic activity">
    <reaction evidence="3">
        <text>a long-chain fatty acid + ATP + CoA = a long-chain fatty acyl-CoA + AMP + diphosphate</text>
        <dbReference type="Rhea" id="RHEA:15421"/>
        <dbReference type="ChEBI" id="CHEBI:30616"/>
        <dbReference type="ChEBI" id="CHEBI:33019"/>
        <dbReference type="ChEBI" id="CHEBI:57287"/>
        <dbReference type="ChEBI" id="CHEBI:57560"/>
        <dbReference type="ChEBI" id="CHEBI:83139"/>
        <dbReference type="ChEBI" id="CHEBI:456215"/>
        <dbReference type="EC" id="6.2.1.3"/>
    </reaction>
    <physiologicalReaction direction="left-to-right" evidence="3">
        <dbReference type="Rhea" id="RHEA:15422"/>
    </physiologicalReaction>
</comment>
<organism evidence="5 6">
    <name type="scientific">Aeromonas veronii</name>
    <dbReference type="NCBI Taxonomy" id="654"/>
    <lineage>
        <taxon>Bacteria</taxon>
        <taxon>Pseudomonadati</taxon>
        <taxon>Pseudomonadota</taxon>
        <taxon>Gammaproteobacteria</taxon>
        <taxon>Aeromonadales</taxon>
        <taxon>Aeromonadaceae</taxon>
        <taxon>Aeromonas</taxon>
    </lineage>
</organism>
<name>A0AAN1UPV6_AERVE</name>
<sequence length="554" mass="61908">MASSSRIANKLPLEMLYHWERQCPDRTYLRQTINREYVDFTWGEVADEARRMVTALRHLGLVAGDKVALLSKNCAQWFIADLAMQMGQYVSVPIYPTANVDTIEYVLRHSEAKAIFVGKLDDWKSQEAGVPTDLLRIAFPYDTMPASHQWDDLLEAHEPIPDSPVQAPDSLLSLVYTSGSTGKPKGAMLSVERYAWSCEKLVETVSLSQADRGFSYLPLAHITERVYIYGGSLYGGATIAFPESLDTFIEDVKRCRPTVFISVPRLWAMFRIKIHEKLPQNKLALLLKIPLISGLIKRKLQKGLGLDQARVLGCGSAPVSPALLEWYLSIGLKVTEAWGMTENHAYSTINYPFRADKIGTVGKAGIGVTIKISDEGEILCRCEGMMLGYYKDPEHSAEAIDAEGWLHTGDMGKLDKEGYLTITGRMKDVFKTAKGKYVAPVPIEGLLGQEPIIEQLCVIGYGMPQPIALVQLAESAMKGNREEVNTRLEAARVRVNDQLESHAKIRGILVVKTPWNIENGVLTPTMKIKRHLLEQKYAQVGDRWPSSQVVVWEE</sequence>
<reference evidence="5 6" key="1">
    <citation type="submission" date="2018-11" db="EMBL/GenBank/DDBJ databases">
        <title>Complete genome sequence of multidrug-resistant Aeromonas veronii strain MS-18-37.</title>
        <authorList>
            <person name="Abdelhamed H."/>
            <person name="Lawrence M."/>
            <person name="Waldbieser G."/>
        </authorList>
    </citation>
    <scope>NUCLEOTIDE SEQUENCE [LARGE SCALE GENOMIC DNA]</scope>
    <source>
        <strain evidence="5 6">MS-18-37</strain>
    </source>
</reference>
<dbReference type="Pfam" id="PF23562">
    <property type="entry name" value="AMP-binding_C_3"/>
    <property type="match status" value="1"/>
</dbReference>
<evidence type="ECO:0000313" key="6">
    <source>
        <dbReference type="Proteomes" id="UP000267614"/>
    </source>
</evidence>
<dbReference type="PROSITE" id="PS00455">
    <property type="entry name" value="AMP_BINDING"/>
    <property type="match status" value="1"/>
</dbReference>
<accession>A0AAN1UPV6</accession>
<dbReference type="RefSeq" id="WP_123172902.1">
    <property type="nucleotide sequence ID" value="NZ_CP033604.1"/>
</dbReference>
<keyword evidence="1" id="KW-0547">Nucleotide-binding</keyword>
<gene>
    <name evidence="5" type="ORF">EFI48_09875</name>
</gene>
<dbReference type="PANTHER" id="PTHR43272:SF33">
    <property type="entry name" value="AMP-BINDING DOMAIN-CONTAINING PROTEIN-RELATED"/>
    <property type="match status" value="1"/>
</dbReference>
<evidence type="ECO:0000313" key="5">
    <source>
        <dbReference type="EMBL" id="AYV37103.1"/>
    </source>
</evidence>
<evidence type="ECO:0000256" key="3">
    <source>
        <dbReference type="ARBA" id="ARBA00024484"/>
    </source>
</evidence>
<evidence type="ECO:0000259" key="4">
    <source>
        <dbReference type="Pfam" id="PF00501"/>
    </source>
</evidence>
<dbReference type="InterPro" id="IPR042099">
    <property type="entry name" value="ANL_N_sf"/>
</dbReference>
<dbReference type="PANTHER" id="PTHR43272">
    <property type="entry name" value="LONG-CHAIN-FATTY-ACID--COA LIGASE"/>
    <property type="match status" value="1"/>
</dbReference>
<dbReference type="SUPFAM" id="SSF56801">
    <property type="entry name" value="Acetyl-CoA synthetase-like"/>
    <property type="match status" value="1"/>
</dbReference>
<dbReference type="GO" id="GO:0016020">
    <property type="term" value="C:membrane"/>
    <property type="evidence" value="ECO:0007669"/>
    <property type="project" value="TreeGrafter"/>
</dbReference>
<dbReference type="Gene3D" id="3.30.300.30">
    <property type="match status" value="1"/>
</dbReference>
<keyword evidence="2" id="KW-0067">ATP-binding</keyword>
<dbReference type="Gene3D" id="3.40.50.12780">
    <property type="entry name" value="N-terminal domain of ligase-like"/>
    <property type="match status" value="1"/>
</dbReference>
<dbReference type="InterPro" id="IPR045851">
    <property type="entry name" value="AMP-bd_C_sf"/>
</dbReference>
<evidence type="ECO:0000256" key="2">
    <source>
        <dbReference type="ARBA" id="ARBA00022840"/>
    </source>
</evidence>
<dbReference type="AlphaFoldDB" id="A0AAN1UPV6"/>
<proteinExistence type="predicted"/>
<dbReference type="GO" id="GO:0005524">
    <property type="term" value="F:ATP binding"/>
    <property type="evidence" value="ECO:0007669"/>
    <property type="project" value="UniProtKB-KW"/>
</dbReference>
<protein>
    <submittedName>
        <fullName evidence="5">AMP-dependent synthetase</fullName>
    </submittedName>
</protein>
<dbReference type="Proteomes" id="UP000267614">
    <property type="component" value="Chromosome"/>
</dbReference>
<evidence type="ECO:0000256" key="1">
    <source>
        <dbReference type="ARBA" id="ARBA00022741"/>
    </source>
</evidence>
<dbReference type="Pfam" id="PF00501">
    <property type="entry name" value="AMP-binding"/>
    <property type="match status" value="1"/>
</dbReference>